<proteinExistence type="predicted"/>
<dbReference type="GeneID" id="85338412"/>
<gene>
    <name evidence="1" type="ORF">CCOS01_06697</name>
</gene>
<organism evidence="1 2">
    <name type="scientific">Colletotrichum costaricense</name>
    <dbReference type="NCBI Taxonomy" id="1209916"/>
    <lineage>
        <taxon>Eukaryota</taxon>
        <taxon>Fungi</taxon>
        <taxon>Dikarya</taxon>
        <taxon>Ascomycota</taxon>
        <taxon>Pezizomycotina</taxon>
        <taxon>Sordariomycetes</taxon>
        <taxon>Hypocreomycetidae</taxon>
        <taxon>Glomerellales</taxon>
        <taxon>Glomerellaceae</taxon>
        <taxon>Colletotrichum</taxon>
        <taxon>Colletotrichum acutatum species complex</taxon>
    </lineage>
</organism>
<reference evidence="1 2" key="1">
    <citation type="submission" date="2016-10" db="EMBL/GenBank/DDBJ databases">
        <title>The genome sequence of Colletotrichum fioriniae PJ7.</title>
        <authorList>
            <person name="Baroncelli R."/>
        </authorList>
    </citation>
    <scope>NUCLEOTIDE SEQUENCE [LARGE SCALE GENOMIC DNA]</scope>
    <source>
        <strain evidence="1 2">IMI 309622</strain>
    </source>
</reference>
<protein>
    <submittedName>
        <fullName evidence="1">Uncharacterized protein</fullName>
    </submittedName>
</protein>
<name>A0AAI9YZ04_9PEZI</name>
<comment type="caution">
    <text evidence="1">The sequence shown here is derived from an EMBL/GenBank/DDBJ whole genome shotgun (WGS) entry which is preliminary data.</text>
</comment>
<dbReference type="AlphaFoldDB" id="A0AAI9YZ04"/>
<dbReference type="EMBL" id="MOOE01000006">
    <property type="protein sequence ID" value="KAK1528863.1"/>
    <property type="molecule type" value="Genomic_DNA"/>
</dbReference>
<evidence type="ECO:0000313" key="2">
    <source>
        <dbReference type="Proteomes" id="UP001240678"/>
    </source>
</evidence>
<dbReference type="RefSeq" id="XP_060314565.1">
    <property type="nucleotide sequence ID" value="XM_060454865.1"/>
</dbReference>
<keyword evidence="2" id="KW-1185">Reference proteome</keyword>
<sequence length="83" mass="9313">MPRLSTRRLRPSSLPLCVLLPGLRRYCTSTSRAGLVERVRGSVSARPFQIPTLMFLHPLPITHNVLHTLVLDLSVRSTGYLYG</sequence>
<accession>A0AAI9YZ04</accession>
<dbReference type="Proteomes" id="UP001240678">
    <property type="component" value="Unassembled WGS sequence"/>
</dbReference>
<evidence type="ECO:0000313" key="1">
    <source>
        <dbReference type="EMBL" id="KAK1528863.1"/>
    </source>
</evidence>